<evidence type="ECO:0000256" key="1">
    <source>
        <dbReference type="SAM" id="MobiDB-lite"/>
    </source>
</evidence>
<comment type="caution">
    <text evidence="2">The sequence shown here is derived from an EMBL/GenBank/DDBJ whole genome shotgun (WGS) entry which is preliminary data.</text>
</comment>
<feature type="compositionally biased region" description="Basic and acidic residues" evidence="1">
    <location>
        <begin position="1"/>
        <end position="16"/>
    </location>
</feature>
<evidence type="ECO:0000313" key="3">
    <source>
        <dbReference type="Proteomes" id="UP001341840"/>
    </source>
</evidence>
<feature type="non-terminal residue" evidence="2">
    <location>
        <position position="1"/>
    </location>
</feature>
<accession>A0ABU6YVZ3</accession>
<organism evidence="2 3">
    <name type="scientific">Stylosanthes scabra</name>
    <dbReference type="NCBI Taxonomy" id="79078"/>
    <lineage>
        <taxon>Eukaryota</taxon>
        <taxon>Viridiplantae</taxon>
        <taxon>Streptophyta</taxon>
        <taxon>Embryophyta</taxon>
        <taxon>Tracheophyta</taxon>
        <taxon>Spermatophyta</taxon>
        <taxon>Magnoliopsida</taxon>
        <taxon>eudicotyledons</taxon>
        <taxon>Gunneridae</taxon>
        <taxon>Pentapetalae</taxon>
        <taxon>rosids</taxon>
        <taxon>fabids</taxon>
        <taxon>Fabales</taxon>
        <taxon>Fabaceae</taxon>
        <taxon>Papilionoideae</taxon>
        <taxon>50 kb inversion clade</taxon>
        <taxon>dalbergioids sensu lato</taxon>
        <taxon>Dalbergieae</taxon>
        <taxon>Pterocarpus clade</taxon>
        <taxon>Stylosanthes</taxon>
    </lineage>
</organism>
<reference evidence="2 3" key="1">
    <citation type="journal article" date="2023" name="Plants (Basel)">
        <title>Bridging the Gap: Combining Genomics and Transcriptomics Approaches to Understand Stylosanthes scabra, an Orphan Legume from the Brazilian Caatinga.</title>
        <authorList>
            <person name="Ferreira-Neto J.R.C."/>
            <person name="da Silva M.D."/>
            <person name="Binneck E."/>
            <person name="de Melo N.F."/>
            <person name="da Silva R.H."/>
            <person name="de Melo A.L.T.M."/>
            <person name="Pandolfi V."/>
            <person name="Bustamante F.O."/>
            <person name="Brasileiro-Vidal A.C."/>
            <person name="Benko-Iseppon A.M."/>
        </authorList>
    </citation>
    <scope>NUCLEOTIDE SEQUENCE [LARGE SCALE GENOMIC DNA]</scope>
    <source>
        <tissue evidence="2">Leaves</tissue>
    </source>
</reference>
<dbReference type="EMBL" id="JASCZI010244403">
    <property type="protein sequence ID" value="MED6214134.1"/>
    <property type="molecule type" value="Genomic_DNA"/>
</dbReference>
<keyword evidence="3" id="KW-1185">Reference proteome</keyword>
<feature type="region of interest" description="Disordered" evidence="1">
    <location>
        <begin position="1"/>
        <end position="74"/>
    </location>
</feature>
<sequence>EPRLREVNPGPERDPAAPDAPISESYPESYGTRHGDPESLRSGRSYEGPIYPYGLRATRNPRTSGSACRRIPAG</sequence>
<dbReference type="Proteomes" id="UP001341840">
    <property type="component" value="Unassembled WGS sequence"/>
</dbReference>
<gene>
    <name evidence="2" type="ORF">PIB30_100035</name>
</gene>
<feature type="compositionally biased region" description="Basic and acidic residues" evidence="1">
    <location>
        <begin position="31"/>
        <end position="41"/>
    </location>
</feature>
<evidence type="ECO:0000313" key="2">
    <source>
        <dbReference type="EMBL" id="MED6214134.1"/>
    </source>
</evidence>
<proteinExistence type="predicted"/>
<protein>
    <submittedName>
        <fullName evidence="2">Uncharacterized protein</fullName>
    </submittedName>
</protein>
<name>A0ABU6YVZ3_9FABA</name>